<sequence length="35" mass="3788">YTTPHRFNKGLARNNAGRGRISGHPRSVAPSVGKK</sequence>
<evidence type="ECO:0000256" key="1">
    <source>
        <dbReference type="SAM" id="MobiDB-lite"/>
    </source>
</evidence>
<feature type="non-terminal residue" evidence="2">
    <location>
        <position position="35"/>
    </location>
</feature>
<feature type="non-terminal residue" evidence="2">
    <location>
        <position position="1"/>
    </location>
</feature>
<comment type="caution">
    <text evidence="2">The sequence shown here is derived from an EMBL/GenBank/DDBJ whole genome shotgun (WGS) entry which is preliminary data.</text>
</comment>
<organism evidence="2 3">
    <name type="scientific">Trifolium medium</name>
    <dbReference type="NCBI Taxonomy" id="97028"/>
    <lineage>
        <taxon>Eukaryota</taxon>
        <taxon>Viridiplantae</taxon>
        <taxon>Streptophyta</taxon>
        <taxon>Embryophyta</taxon>
        <taxon>Tracheophyta</taxon>
        <taxon>Spermatophyta</taxon>
        <taxon>Magnoliopsida</taxon>
        <taxon>eudicotyledons</taxon>
        <taxon>Gunneridae</taxon>
        <taxon>Pentapetalae</taxon>
        <taxon>rosids</taxon>
        <taxon>fabids</taxon>
        <taxon>Fabales</taxon>
        <taxon>Fabaceae</taxon>
        <taxon>Papilionoideae</taxon>
        <taxon>50 kb inversion clade</taxon>
        <taxon>NPAAA clade</taxon>
        <taxon>Hologalegina</taxon>
        <taxon>IRL clade</taxon>
        <taxon>Trifolieae</taxon>
        <taxon>Trifolium</taxon>
    </lineage>
</organism>
<dbReference type="EMBL" id="LXQA011115555">
    <property type="protein sequence ID" value="MCI85442.1"/>
    <property type="molecule type" value="Genomic_DNA"/>
</dbReference>
<name>A0A392VD88_9FABA</name>
<protein>
    <submittedName>
        <fullName evidence="2">Uncharacterized protein</fullName>
    </submittedName>
</protein>
<proteinExistence type="predicted"/>
<evidence type="ECO:0000313" key="2">
    <source>
        <dbReference type="EMBL" id="MCI85442.1"/>
    </source>
</evidence>
<accession>A0A392VD88</accession>
<keyword evidence="3" id="KW-1185">Reference proteome</keyword>
<dbReference type="AlphaFoldDB" id="A0A392VD88"/>
<reference evidence="2 3" key="1">
    <citation type="journal article" date="2018" name="Front. Plant Sci.">
        <title>Red Clover (Trifolium pratense) and Zigzag Clover (T. medium) - A Picture of Genomic Similarities and Differences.</title>
        <authorList>
            <person name="Dluhosova J."/>
            <person name="Istvanek J."/>
            <person name="Nedelnik J."/>
            <person name="Repkova J."/>
        </authorList>
    </citation>
    <scope>NUCLEOTIDE SEQUENCE [LARGE SCALE GENOMIC DNA]</scope>
    <source>
        <strain evidence="3">cv. 10/8</strain>
        <tissue evidence="2">Leaf</tissue>
    </source>
</reference>
<dbReference type="Proteomes" id="UP000265520">
    <property type="component" value="Unassembled WGS sequence"/>
</dbReference>
<feature type="region of interest" description="Disordered" evidence="1">
    <location>
        <begin position="1"/>
        <end position="35"/>
    </location>
</feature>
<evidence type="ECO:0000313" key="3">
    <source>
        <dbReference type="Proteomes" id="UP000265520"/>
    </source>
</evidence>